<proteinExistence type="predicted"/>
<dbReference type="SMART" id="SM00736">
    <property type="entry name" value="CADG"/>
    <property type="match status" value="1"/>
</dbReference>
<comment type="caution">
    <text evidence="2">The sequence shown here is derived from an EMBL/GenBank/DDBJ whole genome shotgun (WGS) entry which is preliminary data.</text>
</comment>
<organism evidence="2 3">
    <name type="scientific">Anaeramoeba flamelloides</name>
    <dbReference type="NCBI Taxonomy" id="1746091"/>
    <lineage>
        <taxon>Eukaryota</taxon>
        <taxon>Metamonada</taxon>
        <taxon>Anaeramoebidae</taxon>
        <taxon>Anaeramoeba</taxon>
    </lineage>
</organism>
<keyword evidence="3" id="KW-1185">Reference proteome</keyword>
<dbReference type="Proteomes" id="UP001150062">
    <property type="component" value="Unassembled WGS sequence"/>
</dbReference>
<evidence type="ECO:0000259" key="1">
    <source>
        <dbReference type="SMART" id="SM00736"/>
    </source>
</evidence>
<protein>
    <recommendedName>
        <fullName evidence="1">Dystroglycan-type cadherin-like domain-containing protein</fullName>
    </recommendedName>
</protein>
<feature type="domain" description="Dystroglycan-type cadherin-like" evidence="1">
    <location>
        <begin position="470"/>
        <end position="574"/>
    </location>
</feature>
<dbReference type="Gene3D" id="2.60.40.10">
    <property type="entry name" value="Immunoglobulins"/>
    <property type="match status" value="1"/>
</dbReference>
<dbReference type="InterPro" id="IPR013783">
    <property type="entry name" value="Ig-like_fold"/>
</dbReference>
<dbReference type="SUPFAM" id="SSF49313">
    <property type="entry name" value="Cadherin-like"/>
    <property type="match status" value="1"/>
</dbReference>
<dbReference type="InterPro" id="IPR006644">
    <property type="entry name" value="Cadg"/>
</dbReference>
<evidence type="ECO:0000313" key="2">
    <source>
        <dbReference type="EMBL" id="KAJ6255686.1"/>
    </source>
</evidence>
<name>A0ABQ8ZFY1_9EUKA</name>
<accession>A0ABQ8ZFY1</accession>
<dbReference type="EMBL" id="JAOAOG010000003">
    <property type="protein sequence ID" value="KAJ6255686.1"/>
    <property type="molecule type" value="Genomic_DNA"/>
</dbReference>
<evidence type="ECO:0000313" key="3">
    <source>
        <dbReference type="Proteomes" id="UP001150062"/>
    </source>
</evidence>
<sequence length="595" mass="66736">MINQYKCFQTFLKGRSVIKDSILCKSQDILFFYLISCSDYCIKKTQKFDVDVNQKSADYLVYLQNGIRVTTYQQYDDDLWYVQALDSEGLIGEPVSYTSDLDDSLATVKSAVIEWVGDYYFFITYLVSDLDGELIDGVAGQLFEAKLDANIEMIGDRLNISKAWKDGDDAPMSKEWNRQSWCKNQQYLFVSFFSDSVEKVGVQMIDLSEDRDAPELKGGIIEVMNSDEDKYDSTGYAGISCDGENSKVLVAAECSSWGNEDSDTWGFLYDVAGFDGSATLIDQEFSIFSGSEGTDSREPSALHLGNQIYAVVFDSDHNNETSTIYAQALDCSTADVKCSLYGDLMPVNPDEAKDVFHAQSLNCLGDSTFAIAFVEQPDDATSHKVKSTPTLRADNTVGTTFYRIYQVDAENEKLVELTDAIEVNTDRSIPNVARLGTNKISFFDISEETVDEIPYHYLNENEIYWRIQSPTFEAIDNVEEVVGTEFEVTFEDKFTASQGGTLSYEVSQGDGKKLPDWVEYIEADLKFKFELPDEAGEYTFKIVATEDLGTECTDKNPTKEGTFTVTVTEEDDETSGSYLIEFCSLLMFLVLLIAI</sequence>
<gene>
    <name evidence="2" type="ORF">M0813_11246</name>
</gene>
<dbReference type="InterPro" id="IPR015919">
    <property type="entry name" value="Cadherin-like_sf"/>
</dbReference>
<reference evidence="2" key="1">
    <citation type="submission" date="2022-08" db="EMBL/GenBank/DDBJ databases">
        <title>Novel sulfate-reducing endosymbionts in the free-living metamonad Anaeramoeba.</title>
        <authorList>
            <person name="Jerlstrom-Hultqvist J."/>
            <person name="Cepicka I."/>
            <person name="Gallot-Lavallee L."/>
            <person name="Salas-Leiva D."/>
            <person name="Curtis B.A."/>
            <person name="Zahonova K."/>
            <person name="Pipaliya S."/>
            <person name="Dacks J."/>
            <person name="Roger A.J."/>
        </authorList>
    </citation>
    <scope>NUCLEOTIDE SEQUENCE</scope>
    <source>
        <strain evidence="2">Schooner1</strain>
    </source>
</reference>